<dbReference type="Pfam" id="PF00931">
    <property type="entry name" value="NB-ARC"/>
    <property type="match status" value="1"/>
</dbReference>
<dbReference type="Proteomes" id="UP000504609">
    <property type="component" value="Unplaced"/>
</dbReference>
<evidence type="ECO:0000313" key="6">
    <source>
        <dbReference type="Proteomes" id="UP000504609"/>
    </source>
</evidence>
<keyword evidence="3" id="KW-0611">Plant defense</keyword>
<protein>
    <submittedName>
        <fullName evidence="7">TMV resistance protein N-like isoform X1</fullName>
    </submittedName>
</protein>
<evidence type="ECO:0000256" key="1">
    <source>
        <dbReference type="ARBA" id="ARBA00022614"/>
    </source>
</evidence>
<dbReference type="InterPro" id="IPR058192">
    <property type="entry name" value="WHD_ROQ1-like"/>
</dbReference>
<keyword evidence="1" id="KW-0433">Leucine-rich repeat</keyword>
<keyword evidence="6" id="KW-1185">Reference proteome</keyword>
<dbReference type="Gene3D" id="3.40.50.300">
    <property type="entry name" value="P-loop containing nucleotide triphosphate hydrolases"/>
    <property type="match status" value="1"/>
</dbReference>
<keyword evidence="4" id="KW-0520">NAD</keyword>
<evidence type="ECO:0000259" key="5">
    <source>
        <dbReference type="PROSITE" id="PS50104"/>
    </source>
</evidence>
<dbReference type="Pfam" id="PF23286">
    <property type="entry name" value="LRR_13"/>
    <property type="match status" value="1"/>
</dbReference>
<dbReference type="SUPFAM" id="SSF52058">
    <property type="entry name" value="L domain-like"/>
    <property type="match status" value="2"/>
</dbReference>
<evidence type="ECO:0000256" key="3">
    <source>
        <dbReference type="ARBA" id="ARBA00022821"/>
    </source>
</evidence>
<dbReference type="Gene3D" id="3.40.50.10140">
    <property type="entry name" value="Toll/interleukin-1 receptor homology (TIR) domain"/>
    <property type="match status" value="1"/>
</dbReference>
<reference evidence="7" key="1">
    <citation type="submission" date="2025-08" db="UniProtKB">
        <authorList>
            <consortium name="RefSeq"/>
        </authorList>
    </citation>
    <scope>IDENTIFICATION</scope>
    <source>
        <tissue evidence="7">Young leaves</tissue>
    </source>
</reference>
<evidence type="ECO:0000256" key="2">
    <source>
        <dbReference type="ARBA" id="ARBA00022737"/>
    </source>
</evidence>
<dbReference type="SUPFAM" id="SSF52540">
    <property type="entry name" value="P-loop containing nucleoside triphosphate hydrolases"/>
    <property type="match status" value="1"/>
</dbReference>
<gene>
    <name evidence="7" type="primary">LOC111450603</name>
</gene>
<dbReference type="InterPro" id="IPR044974">
    <property type="entry name" value="Disease_R_plants"/>
</dbReference>
<feature type="domain" description="TIR" evidence="5">
    <location>
        <begin position="19"/>
        <end position="181"/>
    </location>
</feature>
<dbReference type="SMART" id="SM00255">
    <property type="entry name" value="TIR"/>
    <property type="match status" value="1"/>
</dbReference>
<dbReference type="InterPro" id="IPR042197">
    <property type="entry name" value="Apaf_helical"/>
</dbReference>
<dbReference type="Gene3D" id="1.10.8.430">
    <property type="entry name" value="Helical domain of apoptotic protease-activating factors"/>
    <property type="match status" value="1"/>
</dbReference>
<dbReference type="InterPro" id="IPR027417">
    <property type="entry name" value="P-loop_NTPase"/>
</dbReference>
<name>A0A6J1G421_CUCMO</name>
<dbReference type="Pfam" id="PF01582">
    <property type="entry name" value="TIR"/>
    <property type="match status" value="1"/>
</dbReference>
<dbReference type="SUPFAM" id="SSF52200">
    <property type="entry name" value="Toll/Interleukin receptor TIR domain"/>
    <property type="match status" value="1"/>
</dbReference>
<dbReference type="Pfam" id="PF23282">
    <property type="entry name" value="WHD_ROQ1"/>
    <property type="match status" value="1"/>
</dbReference>
<dbReference type="InterPro" id="IPR032675">
    <property type="entry name" value="LRR_dom_sf"/>
</dbReference>
<sequence length="1388" mass="157626">MDSPIAKSESSTLPPNLKWRYDVFLSFRGEDTRSNFTSHLDMALRQKGVNVFIDDKLNRGELISESLFRSIEEALISIVIFSENYASSSWCLDELVKIIERKKSKDQIVCPIFYKVDPSDVRNQTGSFGEALTTHQAKFKTKIQIWKDALTAAANLSGWNLGSRREADLIQNLVEEVLSILNFNSMPLYVAKYPVGIDSQLNFLRLGSPYWTQDEPSIGVYMVGIYGIGGIGKTTLAKALYNKIAHQFEACCFLSKVREASKQFNGLVQLQETLLHEILKEDLKVGNLDKGINILRHRLRSKKVLIALDDVDKLEQLEALVGAHDWFGIGSMIIVTTRNNHLISTHEFDQKHGIRVMNHDHALELFSWHAFKKSHPPSNYLDLSKRATSYCNGHPLALVVLGSFLCTRAEQAYWKIILDEFENSLNKDINDILQISFDGLEEKEKEIFLDISCLLVGEKVDYVKNILNACHLNPDFGILVLMDLSLITIENDKVEMHDLIRQMGYKIVNGESSEPGKRSRLWLEEDILKVFIDNSGTDAVKAIKLELPNLTRLDVDPRAFRKMKNLRLLMVQNARFSTNLKYLPDNLKWIKWHAFSQDSLPSSFITKNLVGLDMQHSRIQNFEKGWKDCKRLKLVDFSYSTLEKIPDFSSSSGLEKLYLNHCTNLRAIPMSVVFLSKLVILDLNHCSNLKKLPNYLRLKSLKVLNLNYCKKLEELPNFSAASNLENLYLKECTNLRMIHESIGSLDELVTLDLEKCSNLKKLPGYLSLKSLKHLNLDHCKKLQEIPDFSAALNLQSLYLKKCTNLRVLHESIGSLDNLVVLDVRHCTKLEKLPSYLKLKSLRYLELSGCSKLEMFPKMAENMKSLVLLHLDSTGIKKLPSSIGNLTELKVLNLDGCTNLISVPGIIYLLQNLKELHLGGCSRFEMLPHKWDSPIHPLCSSSNHGNLPTNPMFSQLTLLDLQHCNLSNADFLEILCDVNPFLNSLLLSKNKFCSLPSCLHKFMSLWNLQLRNCKFLRQIPILPQCIQRMDATGCESLVRSPDNVLDIISSKQDITLGDFPREFILMNIEIPEWFSHQTISNSIKVSFRHDHNIERTLATSAKFRVDGDSYEGEALISCNIFIGYRLQSSFMRKFAPSTSEYTWLVTTSSPTFSSSLVANDWNDVIVWFEVVKRREVNVTIRSCGVHLTDEVDGIQNDIKGQGVIYTDYDQSVELGSWDVIKSFTQEVSARSDCNAMLHAQNFPVEIDSKIQPLTNFPLHVTCYGVTRISGMEGMAETTLAKSIFDKLVDNSFGREALNDWGGFIEMNKLGFRGGSRSCNTSNRPSSQKYLRVFDGGYKFAHVNDAVDSDGHLNFTRFLRIDDVKEVICAIGLTWPHMDNIGSETLKPPL</sequence>
<dbReference type="KEGG" id="cmos:111450603"/>
<evidence type="ECO:0000256" key="4">
    <source>
        <dbReference type="ARBA" id="ARBA00023027"/>
    </source>
</evidence>
<dbReference type="GO" id="GO:0006952">
    <property type="term" value="P:defense response"/>
    <property type="evidence" value="ECO:0007669"/>
    <property type="project" value="InterPro"/>
</dbReference>
<dbReference type="InterPro" id="IPR058546">
    <property type="entry name" value="RPS4B/Roq1-like_LRR"/>
</dbReference>
<dbReference type="RefSeq" id="XP_022946581.1">
    <property type="nucleotide sequence ID" value="XM_023090813.1"/>
</dbReference>
<dbReference type="InterPro" id="IPR000157">
    <property type="entry name" value="TIR_dom"/>
</dbReference>
<dbReference type="InterPro" id="IPR002182">
    <property type="entry name" value="NB-ARC"/>
</dbReference>
<dbReference type="PANTHER" id="PTHR11017:SF570">
    <property type="entry name" value="DISEASE RESISTANCE PROTEIN (TIR-NBS CLASS)-RELATED"/>
    <property type="match status" value="1"/>
</dbReference>
<dbReference type="PROSITE" id="PS50104">
    <property type="entry name" value="TIR"/>
    <property type="match status" value="1"/>
</dbReference>
<dbReference type="PRINTS" id="PR00364">
    <property type="entry name" value="DISEASERSIST"/>
</dbReference>
<dbReference type="GO" id="GO:0007165">
    <property type="term" value="P:signal transduction"/>
    <property type="evidence" value="ECO:0007669"/>
    <property type="project" value="InterPro"/>
</dbReference>
<proteinExistence type="predicted"/>
<dbReference type="GeneID" id="111450603"/>
<dbReference type="FunFam" id="3.40.50.10140:FF:000007">
    <property type="entry name" value="Disease resistance protein (TIR-NBS-LRR class)"/>
    <property type="match status" value="1"/>
</dbReference>
<accession>A0A6J1G421</accession>
<dbReference type="GO" id="GO:0043531">
    <property type="term" value="F:ADP binding"/>
    <property type="evidence" value="ECO:0007669"/>
    <property type="project" value="InterPro"/>
</dbReference>
<organism evidence="6 7">
    <name type="scientific">Cucurbita moschata</name>
    <name type="common">Winter crookneck squash</name>
    <name type="synonym">Cucurbita pepo var. moschata</name>
    <dbReference type="NCBI Taxonomy" id="3662"/>
    <lineage>
        <taxon>Eukaryota</taxon>
        <taxon>Viridiplantae</taxon>
        <taxon>Streptophyta</taxon>
        <taxon>Embryophyta</taxon>
        <taxon>Tracheophyta</taxon>
        <taxon>Spermatophyta</taxon>
        <taxon>Magnoliopsida</taxon>
        <taxon>eudicotyledons</taxon>
        <taxon>Gunneridae</taxon>
        <taxon>Pentapetalae</taxon>
        <taxon>rosids</taxon>
        <taxon>fabids</taxon>
        <taxon>Cucurbitales</taxon>
        <taxon>Cucurbitaceae</taxon>
        <taxon>Cucurbiteae</taxon>
        <taxon>Cucurbita</taxon>
    </lineage>
</organism>
<dbReference type="InterPro" id="IPR035897">
    <property type="entry name" value="Toll_tir_struct_dom_sf"/>
</dbReference>
<keyword evidence="2" id="KW-0677">Repeat</keyword>
<dbReference type="Gene3D" id="3.80.10.10">
    <property type="entry name" value="Ribonuclease Inhibitor"/>
    <property type="match status" value="3"/>
</dbReference>
<evidence type="ECO:0000313" key="7">
    <source>
        <dbReference type="RefSeq" id="XP_022946581.1"/>
    </source>
</evidence>
<dbReference type="PANTHER" id="PTHR11017">
    <property type="entry name" value="LEUCINE-RICH REPEAT-CONTAINING PROTEIN"/>
    <property type="match status" value="1"/>
</dbReference>